<keyword evidence="6" id="KW-1185">Reference proteome</keyword>
<feature type="domain" description="HTH luxR-type" evidence="4">
    <location>
        <begin position="214"/>
        <end position="279"/>
    </location>
</feature>
<dbReference type="Pfam" id="PF00196">
    <property type="entry name" value="GerE"/>
    <property type="match status" value="1"/>
</dbReference>
<dbReference type="Gene3D" id="1.10.10.10">
    <property type="entry name" value="Winged helix-like DNA-binding domain superfamily/Winged helix DNA-binding domain"/>
    <property type="match status" value="1"/>
</dbReference>
<reference evidence="5 6" key="1">
    <citation type="submission" date="2022-01" db="EMBL/GenBank/DDBJ databases">
        <authorList>
            <person name="Huang Y."/>
        </authorList>
    </citation>
    <scope>NUCLEOTIDE SEQUENCE [LARGE SCALE GENOMIC DNA]</scope>
    <source>
        <strain evidence="5 6">HY366</strain>
    </source>
</reference>
<evidence type="ECO:0000256" key="2">
    <source>
        <dbReference type="ARBA" id="ARBA00023125"/>
    </source>
</evidence>
<dbReference type="Proteomes" id="UP001200110">
    <property type="component" value="Unassembled WGS sequence"/>
</dbReference>
<dbReference type="InterPro" id="IPR000792">
    <property type="entry name" value="Tscrpt_reg_LuxR_C"/>
</dbReference>
<dbReference type="SUPFAM" id="SSF55781">
    <property type="entry name" value="GAF domain-like"/>
    <property type="match status" value="1"/>
</dbReference>
<comment type="caution">
    <text evidence="5">The sequence shown here is derived from an EMBL/GenBank/DDBJ whole genome shotgun (WGS) entry which is preliminary data.</text>
</comment>
<dbReference type="CDD" id="cd06170">
    <property type="entry name" value="LuxR_C_like"/>
    <property type="match status" value="1"/>
</dbReference>
<dbReference type="SMART" id="SM00421">
    <property type="entry name" value="HTH_LUXR"/>
    <property type="match status" value="1"/>
</dbReference>
<dbReference type="PRINTS" id="PR00038">
    <property type="entry name" value="HTHLUXR"/>
</dbReference>
<sequence length="282" mass="29792">MDTKRPSDADALAAVLRAGGRNAGLPVMFGGLVGERASALLTGFVGTRSRILQNLVIDSSRGLGGRAIAEGRVGAVADYANSSEITHEYDREVAGEGIESLLAVPAVVRGRTRAVIYGGLRRVELIGDLAINRIATSAARLAGEIEIRDEVDRRVALIAESAAAQSLPVPAGVSEAIISSYVELADIARSTADPALAERLHGVEKVLRGAGTAHDCDGPHLSPREYEVLSHVALGCGNGEIADRLGLRPETVKSYLRTIMTKLEVRNRREAVVAARRHGLLV</sequence>
<name>A0ABS9IQL3_9ACTN</name>
<organism evidence="5 6">
    <name type="scientific">Gordonia liuliyuniae</name>
    <dbReference type="NCBI Taxonomy" id="2911517"/>
    <lineage>
        <taxon>Bacteria</taxon>
        <taxon>Bacillati</taxon>
        <taxon>Actinomycetota</taxon>
        <taxon>Actinomycetes</taxon>
        <taxon>Mycobacteriales</taxon>
        <taxon>Gordoniaceae</taxon>
        <taxon>Gordonia</taxon>
    </lineage>
</organism>
<protein>
    <submittedName>
        <fullName evidence="5">LuxR C-terminal-related transcriptional regulator</fullName>
    </submittedName>
</protein>
<dbReference type="InterPro" id="IPR036388">
    <property type="entry name" value="WH-like_DNA-bd_sf"/>
</dbReference>
<dbReference type="EMBL" id="JAKKOR010000003">
    <property type="protein sequence ID" value="MCF8587849.1"/>
    <property type="molecule type" value="Genomic_DNA"/>
</dbReference>
<dbReference type="InterPro" id="IPR029016">
    <property type="entry name" value="GAF-like_dom_sf"/>
</dbReference>
<gene>
    <name evidence="5" type="ORF">L5G33_05105</name>
</gene>
<dbReference type="PANTHER" id="PTHR44688">
    <property type="entry name" value="DNA-BINDING TRANSCRIPTIONAL ACTIVATOR DEVR_DOSR"/>
    <property type="match status" value="1"/>
</dbReference>
<dbReference type="RefSeq" id="WP_236997071.1">
    <property type="nucleotide sequence ID" value="NZ_JAKKOR010000003.1"/>
</dbReference>
<keyword evidence="3" id="KW-0804">Transcription</keyword>
<accession>A0ABS9IQL3</accession>
<dbReference type="PROSITE" id="PS50043">
    <property type="entry name" value="HTH_LUXR_2"/>
    <property type="match status" value="1"/>
</dbReference>
<evidence type="ECO:0000256" key="1">
    <source>
        <dbReference type="ARBA" id="ARBA00023015"/>
    </source>
</evidence>
<proteinExistence type="predicted"/>
<dbReference type="InterPro" id="IPR016032">
    <property type="entry name" value="Sig_transdc_resp-reg_C-effctor"/>
</dbReference>
<evidence type="ECO:0000313" key="5">
    <source>
        <dbReference type="EMBL" id="MCF8587849.1"/>
    </source>
</evidence>
<dbReference type="PANTHER" id="PTHR44688:SF16">
    <property type="entry name" value="DNA-BINDING TRANSCRIPTIONAL ACTIVATOR DEVR_DOSR"/>
    <property type="match status" value="1"/>
</dbReference>
<dbReference type="SUPFAM" id="SSF46894">
    <property type="entry name" value="C-terminal effector domain of the bipartite response regulators"/>
    <property type="match status" value="1"/>
</dbReference>
<evidence type="ECO:0000313" key="6">
    <source>
        <dbReference type="Proteomes" id="UP001200110"/>
    </source>
</evidence>
<evidence type="ECO:0000259" key="4">
    <source>
        <dbReference type="PROSITE" id="PS50043"/>
    </source>
</evidence>
<keyword evidence="2" id="KW-0238">DNA-binding</keyword>
<keyword evidence="1" id="KW-0805">Transcription regulation</keyword>
<dbReference type="Gene3D" id="3.30.450.40">
    <property type="match status" value="1"/>
</dbReference>
<evidence type="ECO:0000256" key="3">
    <source>
        <dbReference type="ARBA" id="ARBA00023163"/>
    </source>
</evidence>